<dbReference type="EMBL" id="REGN01003234">
    <property type="protein sequence ID" value="RNA23685.1"/>
    <property type="molecule type" value="Genomic_DNA"/>
</dbReference>
<dbReference type="Proteomes" id="UP000276133">
    <property type="component" value="Unassembled WGS sequence"/>
</dbReference>
<feature type="transmembrane region" description="Helical" evidence="1">
    <location>
        <begin position="12"/>
        <end position="30"/>
    </location>
</feature>
<evidence type="ECO:0000313" key="2">
    <source>
        <dbReference type="EMBL" id="RNA23685.1"/>
    </source>
</evidence>
<gene>
    <name evidence="2" type="ORF">BpHYR1_009686</name>
</gene>
<keyword evidence="3" id="KW-1185">Reference proteome</keyword>
<keyword evidence="1" id="KW-0812">Transmembrane</keyword>
<sequence length="130" mass="15336">MSKHCQAKCIIKTLRELAALFVLIFKFFIIPSNLNLKKQFYFIYNQRSERIIPSNFKLINFTESYPLKATIKLTIILLLYFNILKLTQFKNWNLLTLFFVSSCHLRNHLHYYLNNHSDNGACIKRGGTVS</sequence>
<proteinExistence type="predicted"/>
<comment type="caution">
    <text evidence="2">The sequence shown here is derived from an EMBL/GenBank/DDBJ whole genome shotgun (WGS) entry which is preliminary data.</text>
</comment>
<reference evidence="2 3" key="1">
    <citation type="journal article" date="2018" name="Sci. Rep.">
        <title>Genomic signatures of local adaptation to the degree of environmental predictability in rotifers.</title>
        <authorList>
            <person name="Franch-Gras L."/>
            <person name="Hahn C."/>
            <person name="Garcia-Roger E.M."/>
            <person name="Carmona M.J."/>
            <person name="Serra M."/>
            <person name="Gomez A."/>
        </authorList>
    </citation>
    <scope>NUCLEOTIDE SEQUENCE [LARGE SCALE GENOMIC DNA]</scope>
    <source>
        <strain evidence="2">HYR1</strain>
    </source>
</reference>
<keyword evidence="1" id="KW-1133">Transmembrane helix</keyword>
<evidence type="ECO:0000313" key="3">
    <source>
        <dbReference type="Proteomes" id="UP000276133"/>
    </source>
</evidence>
<name>A0A3M7RK30_BRAPC</name>
<dbReference type="AlphaFoldDB" id="A0A3M7RK30"/>
<feature type="transmembrane region" description="Helical" evidence="1">
    <location>
        <begin position="65"/>
        <end position="84"/>
    </location>
</feature>
<evidence type="ECO:0000256" key="1">
    <source>
        <dbReference type="SAM" id="Phobius"/>
    </source>
</evidence>
<keyword evidence="1" id="KW-0472">Membrane</keyword>
<organism evidence="2 3">
    <name type="scientific">Brachionus plicatilis</name>
    <name type="common">Marine rotifer</name>
    <name type="synonym">Brachionus muelleri</name>
    <dbReference type="NCBI Taxonomy" id="10195"/>
    <lineage>
        <taxon>Eukaryota</taxon>
        <taxon>Metazoa</taxon>
        <taxon>Spiralia</taxon>
        <taxon>Gnathifera</taxon>
        <taxon>Rotifera</taxon>
        <taxon>Eurotatoria</taxon>
        <taxon>Monogononta</taxon>
        <taxon>Pseudotrocha</taxon>
        <taxon>Ploima</taxon>
        <taxon>Brachionidae</taxon>
        <taxon>Brachionus</taxon>
    </lineage>
</organism>
<accession>A0A3M7RK30</accession>
<protein>
    <submittedName>
        <fullName evidence="2">Uncharacterized protein</fullName>
    </submittedName>
</protein>